<dbReference type="OrthoDB" id="5279008at2759"/>
<dbReference type="STRING" id="1284197.S8ACC3"/>
<organism evidence="2 3">
    <name type="scientific">Dactylellina haptotyla (strain CBS 200.50)</name>
    <name type="common">Nematode-trapping fungus</name>
    <name type="synonym">Monacrosporium haptotylum</name>
    <dbReference type="NCBI Taxonomy" id="1284197"/>
    <lineage>
        <taxon>Eukaryota</taxon>
        <taxon>Fungi</taxon>
        <taxon>Dikarya</taxon>
        <taxon>Ascomycota</taxon>
        <taxon>Pezizomycotina</taxon>
        <taxon>Orbiliomycetes</taxon>
        <taxon>Orbiliales</taxon>
        <taxon>Orbiliaceae</taxon>
        <taxon>Dactylellina</taxon>
    </lineage>
</organism>
<dbReference type="HOGENOM" id="CLU_562600_0_0_1"/>
<dbReference type="SUPFAM" id="SSF81383">
    <property type="entry name" value="F-box domain"/>
    <property type="match status" value="1"/>
</dbReference>
<dbReference type="Proteomes" id="UP000015100">
    <property type="component" value="Unassembled WGS sequence"/>
</dbReference>
<dbReference type="EMBL" id="AQGS01000532">
    <property type="protein sequence ID" value="EPS38736.1"/>
    <property type="molecule type" value="Genomic_DNA"/>
</dbReference>
<dbReference type="Pfam" id="PF00646">
    <property type="entry name" value="F-box"/>
    <property type="match status" value="1"/>
</dbReference>
<dbReference type="AlphaFoldDB" id="S8ACC3"/>
<dbReference type="InterPro" id="IPR036047">
    <property type="entry name" value="F-box-like_dom_sf"/>
</dbReference>
<proteinExistence type="predicted"/>
<evidence type="ECO:0000259" key="1">
    <source>
        <dbReference type="PROSITE" id="PS50181"/>
    </source>
</evidence>
<keyword evidence="3" id="KW-1185">Reference proteome</keyword>
<protein>
    <recommendedName>
        <fullName evidence="1">F-box domain-containing protein</fullName>
    </recommendedName>
</protein>
<dbReference type="CDD" id="cd09917">
    <property type="entry name" value="F-box_SF"/>
    <property type="match status" value="1"/>
</dbReference>
<dbReference type="SMART" id="SM00256">
    <property type="entry name" value="FBOX"/>
    <property type="match status" value="1"/>
</dbReference>
<evidence type="ECO:0000313" key="2">
    <source>
        <dbReference type="EMBL" id="EPS38736.1"/>
    </source>
</evidence>
<reference evidence="2 3" key="1">
    <citation type="journal article" date="2013" name="PLoS Genet.">
        <title>Genomic mechanisms accounting for the adaptation to parasitism in nematode-trapping fungi.</title>
        <authorList>
            <person name="Meerupati T."/>
            <person name="Andersson K.M."/>
            <person name="Friman E."/>
            <person name="Kumar D."/>
            <person name="Tunlid A."/>
            <person name="Ahren D."/>
        </authorList>
    </citation>
    <scope>NUCLEOTIDE SEQUENCE [LARGE SCALE GENOMIC DNA]</scope>
    <source>
        <strain evidence="2 3">CBS 200.50</strain>
    </source>
</reference>
<dbReference type="Gene3D" id="1.20.1280.50">
    <property type="match status" value="1"/>
</dbReference>
<reference evidence="3" key="2">
    <citation type="submission" date="2013-04" db="EMBL/GenBank/DDBJ databases">
        <title>Genomic mechanisms accounting for the adaptation to parasitism in nematode-trapping fungi.</title>
        <authorList>
            <person name="Ahren D.G."/>
        </authorList>
    </citation>
    <scope>NUCLEOTIDE SEQUENCE [LARGE SCALE GENOMIC DNA]</scope>
    <source>
        <strain evidence="3">CBS 200.50</strain>
    </source>
</reference>
<name>S8ACC3_DACHA</name>
<gene>
    <name evidence="2" type="ORF">H072_7545</name>
</gene>
<accession>S8ACC3</accession>
<dbReference type="PROSITE" id="PS50181">
    <property type="entry name" value="FBOX"/>
    <property type="match status" value="1"/>
</dbReference>
<sequence length="485" mass="56288">MSISLLPTEIVLEISEYLPIADLCRLSLVSKNIKGRLDGVITARALETRKYYTTVEDGEALVRFSRDPQGLNLRLKKLILDTFIPYCHLVLNDDEIAGIGIEDTLSCRTDVAQFCYHKTNSHCHYYDMQRVTLLVEVLRNLPNIEVIELHWADAPGVEISRKVLESHFKPLKIPPHAFPAFYELYQRKATGETDFGEANRVFKYLMDAIAEVPLRKLKSLEFDFGGTSDQYRVIGMQWFYERSERFPEYKENLKSLREFRVRLFDSAGYTRTGYDSGMNEQIDRITSVSRFLNDVISQIETLAFSSLAHQLAFRWAAGDNVQRWPHGTEKRYMKYRSYFPGIVLEDPKLYLPNLKNLRLCKQVFINAELVSFLCSHQATLRHLTFKECIFQELAQEWSKVLKLLRQDLHLVSFQLDAVTGKYSESTQLDKPRAPYFRVYSTSPVGMYRCELATPSILEWVYSGSILGVEDTIKYVEMLEKMDFAR</sequence>
<dbReference type="InterPro" id="IPR001810">
    <property type="entry name" value="F-box_dom"/>
</dbReference>
<feature type="domain" description="F-box" evidence="1">
    <location>
        <begin position="1"/>
        <end position="55"/>
    </location>
</feature>
<evidence type="ECO:0000313" key="3">
    <source>
        <dbReference type="Proteomes" id="UP000015100"/>
    </source>
</evidence>
<comment type="caution">
    <text evidence="2">The sequence shown here is derived from an EMBL/GenBank/DDBJ whole genome shotgun (WGS) entry which is preliminary data.</text>
</comment>